<dbReference type="GO" id="GO:0097510">
    <property type="term" value="P:base-excision repair, AP site formation via deaminated base removal"/>
    <property type="evidence" value="ECO:0007669"/>
    <property type="project" value="TreeGrafter"/>
</dbReference>
<keyword evidence="6 8" id="KW-0378">Hydrolase</keyword>
<dbReference type="AlphaFoldDB" id="A0A7L7KNQ7"/>
<keyword evidence="13" id="KW-1185">Reference proteome</keyword>
<keyword evidence="5 8" id="KW-0227">DNA damage</keyword>
<evidence type="ECO:0000259" key="11">
    <source>
        <dbReference type="SMART" id="SM00986"/>
    </source>
</evidence>
<dbReference type="CDD" id="cd10027">
    <property type="entry name" value="UDG-F1-like"/>
    <property type="match status" value="1"/>
</dbReference>
<dbReference type="NCBIfam" id="NF003589">
    <property type="entry name" value="PRK05254.1-2"/>
    <property type="match status" value="1"/>
</dbReference>
<dbReference type="SUPFAM" id="SSF52141">
    <property type="entry name" value="Uracil-DNA glycosylase-like"/>
    <property type="match status" value="1"/>
</dbReference>
<evidence type="ECO:0000313" key="13">
    <source>
        <dbReference type="Proteomes" id="UP000514720"/>
    </source>
</evidence>
<feature type="domain" description="Uracil-DNA glycosylase-like" evidence="11">
    <location>
        <begin position="43"/>
        <end position="203"/>
    </location>
</feature>
<evidence type="ECO:0000256" key="10">
    <source>
        <dbReference type="RuleBase" id="RU003780"/>
    </source>
</evidence>
<accession>A0A7L7KNQ7</accession>
<dbReference type="NCBIfam" id="NF003591">
    <property type="entry name" value="PRK05254.1-4"/>
    <property type="match status" value="1"/>
</dbReference>
<dbReference type="FunFam" id="3.40.470.10:FF:000001">
    <property type="entry name" value="Uracil-DNA glycosylase"/>
    <property type="match status" value="1"/>
</dbReference>
<dbReference type="NCBIfam" id="NF003592">
    <property type="entry name" value="PRK05254.1-5"/>
    <property type="match status" value="1"/>
</dbReference>
<evidence type="ECO:0000256" key="5">
    <source>
        <dbReference type="ARBA" id="ARBA00022763"/>
    </source>
</evidence>
<evidence type="ECO:0000256" key="7">
    <source>
        <dbReference type="ARBA" id="ARBA00023204"/>
    </source>
</evidence>
<name>A0A7L7KNQ7_9MOLU</name>
<evidence type="ECO:0000256" key="8">
    <source>
        <dbReference type="HAMAP-Rule" id="MF_00148"/>
    </source>
</evidence>
<dbReference type="PANTHER" id="PTHR11264">
    <property type="entry name" value="URACIL-DNA GLYCOSYLASE"/>
    <property type="match status" value="1"/>
</dbReference>
<evidence type="ECO:0000256" key="2">
    <source>
        <dbReference type="ARBA" id="ARBA00002631"/>
    </source>
</evidence>
<dbReference type="SMART" id="SM00986">
    <property type="entry name" value="UDG"/>
    <property type="match status" value="1"/>
</dbReference>
<dbReference type="InterPro" id="IPR036895">
    <property type="entry name" value="Uracil-DNA_glycosylase-like_sf"/>
</dbReference>
<keyword evidence="7 8" id="KW-0234">DNA repair</keyword>
<dbReference type="PANTHER" id="PTHR11264:SF0">
    <property type="entry name" value="URACIL-DNA GLYCOSYLASE"/>
    <property type="match status" value="1"/>
</dbReference>
<dbReference type="NCBIfam" id="TIGR00628">
    <property type="entry name" value="ung"/>
    <property type="match status" value="1"/>
</dbReference>
<comment type="function">
    <text evidence="2 8 10">Excises uracil residues from the DNA which can arise as a result of misincorporation of dUMP residues by DNA polymerase or due to deamination of cytosine.</text>
</comment>
<dbReference type="GO" id="GO:0005737">
    <property type="term" value="C:cytoplasm"/>
    <property type="evidence" value="ECO:0007669"/>
    <property type="project" value="UniProtKB-SubCell"/>
</dbReference>
<evidence type="ECO:0000256" key="4">
    <source>
        <dbReference type="ARBA" id="ARBA00012030"/>
    </source>
</evidence>
<proteinExistence type="inferred from homology"/>
<dbReference type="SMART" id="SM00987">
    <property type="entry name" value="UreE_C"/>
    <property type="match status" value="1"/>
</dbReference>
<feature type="active site" description="Proton acceptor" evidence="8 9">
    <location>
        <position position="58"/>
    </location>
</feature>
<evidence type="ECO:0000256" key="1">
    <source>
        <dbReference type="ARBA" id="ARBA00001400"/>
    </source>
</evidence>
<comment type="similarity">
    <text evidence="3 8 10">Belongs to the uracil-DNA glycosylase (UDG) superfamily. UNG family.</text>
</comment>
<dbReference type="InterPro" id="IPR002043">
    <property type="entry name" value="UDG_fam1"/>
</dbReference>
<dbReference type="InterPro" id="IPR018085">
    <property type="entry name" value="Ura-DNA_Glyclase_AS"/>
</dbReference>
<sequence length="216" mass="25061">MWKEIIDREKKQPYFKEITKRVLDEYRNKTIYPPLDDIFNAFKLCEYDNVKVVIIGQDPYHNVNQAHGLAFSVKKGNPVPPSLKNIYKELHEDLGVPIPNHGELTSWAQQGVLLLNTILTVEAHKPLSHKLIGWDQFTDRIIQLLNDDPAPKVFVLWGNNAKQKRRFITNPNHLILSSSHPSPLSARYSFFGSRMFSKINQFLIKNQREPIDFTIT</sequence>
<keyword evidence="12" id="KW-0326">Glycosidase</keyword>
<gene>
    <name evidence="8 12" type="primary">ung</name>
    <name evidence="12" type="ORF">G4Z02_00485</name>
</gene>
<protein>
    <recommendedName>
        <fullName evidence="4 8">Uracil-DNA glycosylase</fullName>
        <shortName evidence="8">UDG</shortName>
        <ecNumber evidence="4 8">3.2.2.27</ecNumber>
    </recommendedName>
</protein>
<dbReference type="GO" id="GO:0004844">
    <property type="term" value="F:uracil DNA N-glycosylase activity"/>
    <property type="evidence" value="ECO:0007669"/>
    <property type="project" value="UniProtKB-UniRule"/>
</dbReference>
<dbReference type="InterPro" id="IPR005122">
    <property type="entry name" value="Uracil-DNA_glycosylase-like"/>
</dbReference>
<dbReference type="Gene3D" id="3.40.470.10">
    <property type="entry name" value="Uracil-DNA glycosylase-like domain"/>
    <property type="match status" value="1"/>
</dbReference>
<evidence type="ECO:0000256" key="6">
    <source>
        <dbReference type="ARBA" id="ARBA00022801"/>
    </source>
</evidence>
<dbReference type="KEGG" id="xcl:G4Z02_00485"/>
<dbReference type="NCBIfam" id="NF003588">
    <property type="entry name" value="PRK05254.1-1"/>
    <property type="match status" value="1"/>
</dbReference>
<dbReference type="EC" id="3.2.2.27" evidence="4 8"/>
<evidence type="ECO:0000256" key="3">
    <source>
        <dbReference type="ARBA" id="ARBA00008184"/>
    </source>
</evidence>
<dbReference type="Pfam" id="PF03167">
    <property type="entry name" value="UDG"/>
    <property type="match status" value="1"/>
</dbReference>
<evidence type="ECO:0000313" key="12">
    <source>
        <dbReference type="EMBL" id="QMS84277.1"/>
    </source>
</evidence>
<dbReference type="RefSeq" id="WP_258877885.1">
    <property type="nucleotide sequence ID" value="NZ_CP048914.1"/>
</dbReference>
<keyword evidence="8" id="KW-0963">Cytoplasm</keyword>
<organism evidence="12 13">
    <name type="scientific">Candidatus Xianfuyuplasma coldseepsis</name>
    <dbReference type="NCBI Taxonomy" id="2782163"/>
    <lineage>
        <taxon>Bacteria</taxon>
        <taxon>Bacillati</taxon>
        <taxon>Mycoplasmatota</taxon>
        <taxon>Mollicutes</taxon>
        <taxon>Candidatus Izemoplasmatales</taxon>
        <taxon>Candidatus Izemoplasmataceae</taxon>
        <taxon>Candidatus Xianfuyuplasma</taxon>
    </lineage>
</organism>
<comment type="catalytic activity">
    <reaction evidence="1 8 10">
        <text>Hydrolyzes single-stranded DNA or mismatched double-stranded DNA and polynucleotides, releasing free uracil.</text>
        <dbReference type="EC" id="3.2.2.27"/>
    </reaction>
</comment>
<reference evidence="12 13" key="1">
    <citation type="submission" date="2020-02" db="EMBL/GenBank/DDBJ databases">
        <authorList>
            <person name="Zheng R.K."/>
            <person name="Sun C.M."/>
        </authorList>
    </citation>
    <scope>NUCLEOTIDE SEQUENCE [LARGE SCALE GENOMIC DNA]</scope>
    <source>
        <strain evidence="13">zrk13</strain>
    </source>
</reference>
<dbReference type="Proteomes" id="UP000514720">
    <property type="component" value="Chromosome"/>
</dbReference>
<dbReference type="PROSITE" id="PS00130">
    <property type="entry name" value="U_DNA_GLYCOSYLASE"/>
    <property type="match status" value="1"/>
</dbReference>
<dbReference type="EMBL" id="CP048914">
    <property type="protein sequence ID" value="QMS84277.1"/>
    <property type="molecule type" value="Genomic_DNA"/>
</dbReference>
<evidence type="ECO:0000256" key="9">
    <source>
        <dbReference type="PROSITE-ProRule" id="PRU10072"/>
    </source>
</evidence>
<comment type="subcellular location">
    <subcellularLocation>
        <location evidence="8">Cytoplasm</location>
    </subcellularLocation>
</comment>
<dbReference type="HAMAP" id="MF_00148">
    <property type="entry name" value="UDG"/>
    <property type="match status" value="1"/>
</dbReference>